<dbReference type="Proteomes" id="UP001234178">
    <property type="component" value="Unassembled WGS sequence"/>
</dbReference>
<gene>
    <name evidence="1" type="ORF">OUZ56_031742</name>
</gene>
<organism evidence="1 2">
    <name type="scientific">Daphnia magna</name>
    <dbReference type="NCBI Taxonomy" id="35525"/>
    <lineage>
        <taxon>Eukaryota</taxon>
        <taxon>Metazoa</taxon>
        <taxon>Ecdysozoa</taxon>
        <taxon>Arthropoda</taxon>
        <taxon>Crustacea</taxon>
        <taxon>Branchiopoda</taxon>
        <taxon>Diplostraca</taxon>
        <taxon>Cladocera</taxon>
        <taxon>Anomopoda</taxon>
        <taxon>Daphniidae</taxon>
        <taxon>Daphnia</taxon>
    </lineage>
</organism>
<protein>
    <submittedName>
        <fullName evidence="1">Uncharacterized protein</fullName>
    </submittedName>
</protein>
<proteinExistence type="predicted"/>
<keyword evidence="2" id="KW-1185">Reference proteome</keyword>
<evidence type="ECO:0000313" key="1">
    <source>
        <dbReference type="EMBL" id="KAK4016777.1"/>
    </source>
</evidence>
<evidence type="ECO:0000313" key="2">
    <source>
        <dbReference type="Proteomes" id="UP001234178"/>
    </source>
</evidence>
<dbReference type="EMBL" id="JAOYFB010000005">
    <property type="protein sequence ID" value="KAK4016777.1"/>
    <property type="molecule type" value="Genomic_DNA"/>
</dbReference>
<comment type="caution">
    <text evidence="1">The sequence shown here is derived from an EMBL/GenBank/DDBJ whole genome shotgun (WGS) entry which is preliminary data.</text>
</comment>
<name>A0ABQ9ZV36_9CRUS</name>
<sequence>MMRKTKFIDIRVLGLENEAETLTTTLPAPCVERRATNPPFFLTSSREYDDEPPRSSSQYRLICGHSNIIIIVRPPIEITGGAHKIGFGPDFLTRGNALFPLVVGLSRTDVIFAIGLTT</sequence>
<accession>A0ABQ9ZV36</accession>
<reference evidence="1 2" key="1">
    <citation type="journal article" date="2023" name="Nucleic Acids Res.">
        <title>The hologenome of Daphnia magna reveals possible DNA methylation and microbiome-mediated evolution of the host genome.</title>
        <authorList>
            <person name="Chaturvedi A."/>
            <person name="Li X."/>
            <person name="Dhandapani V."/>
            <person name="Marshall H."/>
            <person name="Kissane S."/>
            <person name="Cuenca-Cambronero M."/>
            <person name="Asole G."/>
            <person name="Calvet F."/>
            <person name="Ruiz-Romero M."/>
            <person name="Marangio P."/>
            <person name="Guigo R."/>
            <person name="Rago D."/>
            <person name="Mirbahai L."/>
            <person name="Eastwood N."/>
            <person name="Colbourne J.K."/>
            <person name="Zhou J."/>
            <person name="Mallon E."/>
            <person name="Orsini L."/>
        </authorList>
    </citation>
    <scope>NUCLEOTIDE SEQUENCE [LARGE SCALE GENOMIC DNA]</scope>
    <source>
        <strain evidence="1">LRV0_1</strain>
    </source>
</reference>